<reference evidence="2" key="1">
    <citation type="journal article" date="2019" name="Int. J. Syst. Evol. Microbiol.">
        <title>The Global Catalogue of Microorganisms (GCM) 10K type strain sequencing project: providing services to taxonomists for standard genome sequencing and annotation.</title>
        <authorList>
            <consortium name="The Broad Institute Genomics Platform"/>
            <consortium name="The Broad Institute Genome Sequencing Center for Infectious Disease"/>
            <person name="Wu L."/>
            <person name="Ma J."/>
        </authorList>
    </citation>
    <scope>NUCLEOTIDE SEQUENCE [LARGE SCALE GENOMIC DNA]</scope>
    <source>
        <strain evidence="2">CCM 8932</strain>
    </source>
</reference>
<keyword evidence="1" id="KW-0808">Transferase</keyword>
<sequence length="283" mass="32008">MKLGFSNGQQFKAKIRKLAKGKQISPQLLMQEVVLDEVIDRISRSSYRNNLILKGGFLIASMLGVDTRSTRDIDTSIKGLPVNKQEVLKVFTAIVAQDNSDDIQLGITKIDEIRVAADYAGFRVHLKAKIFASEVDTKIDVSTGDTITPRQVAWYHHTIFNDQKIIIMAYNIETILAEKLETIVARQELNTRLKDYYDLYLFDKLQLQNINFDVLKSAIVATARLRGTESLLSGYAEIIGRLALSDDLSLLWQKYQAANKYARGIEYKKTCEAAIDLVERSKL</sequence>
<evidence type="ECO:0000313" key="1">
    <source>
        <dbReference type="EMBL" id="MFC6163502.1"/>
    </source>
</evidence>
<protein>
    <submittedName>
        <fullName evidence="1">Nucleotidyl transferase AbiEii/AbiGii toxin family protein</fullName>
    </submittedName>
</protein>
<proteinExistence type="predicted"/>
<dbReference type="EMBL" id="JBHSSD010000009">
    <property type="protein sequence ID" value="MFC6163502.1"/>
    <property type="molecule type" value="Genomic_DNA"/>
</dbReference>
<accession>A0ABW1R3Q8</accession>
<organism evidence="1 2">
    <name type="scientific">Lactiplantibacillus dongliensis</name>
    <dbReference type="NCBI Taxonomy" id="2559919"/>
    <lineage>
        <taxon>Bacteria</taxon>
        <taxon>Bacillati</taxon>
        <taxon>Bacillota</taxon>
        <taxon>Bacilli</taxon>
        <taxon>Lactobacillales</taxon>
        <taxon>Lactobacillaceae</taxon>
        <taxon>Lactiplantibacillus</taxon>
    </lineage>
</organism>
<comment type="caution">
    <text evidence="1">The sequence shown here is derived from an EMBL/GenBank/DDBJ whole genome shotgun (WGS) entry which is preliminary data.</text>
</comment>
<dbReference type="GO" id="GO:0016740">
    <property type="term" value="F:transferase activity"/>
    <property type="evidence" value="ECO:0007669"/>
    <property type="project" value="UniProtKB-KW"/>
</dbReference>
<keyword evidence="2" id="KW-1185">Reference proteome</keyword>
<gene>
    <name evidence="1" type="ORF">ACFP3T_02310</name>
</gene>
<dbReference type="Pfam" id="PF08843">
    <property type="entry name" value="AbiEii"/>
    <property type="match status" value="1"/>
</dbReference>
<dbReference type="InterPro" id="IPR014942">
    <property type="entry name" value="AbiEii"/>
</dbReference>
<dbReference type="Proteomes" id="UP001596253">
    <property type="component" value="Unassembled WGS sequence"/>
</dbReference>
<dbReference type="RefSeq" id="WP_137638946.1">
    <property type="nucleotide sequence ID" value="NZ_BJDK01000001.1"/>
</dbReference>
<name>A0ABW1R3Q8_9LACO</name>
<evidence type="ECO:0000313" key="2">
    <source>
        <dbReference type="Proteomes" id="UP001596253"/>
    </source>
</evidence>